<gene>
    <name evidence="2" type="ORF">PVAP13_8NG285103</name>
</gene>
<evidence type="ECO:0000313" key="3">
    <source>
        <dbReference type="Proteomes" id="UP000823388"/>
    </source>
</evidence>
<protein>
    <submittedName>
        <fullName evidence="2">Uncharacterized protein</fullName>
    </submittedName>
</protein>
<dbReference type="EMBL" id="CM029052">
    <property type="protein sequence ID" value="KAG2558603.1"/>
    <property type="molecule type" value="Genomic_DNA"/>
</dbReference>
<reference evidence="2" key="1">
    <citation type="submission" date="2020-05" db="EMBL/GenBank/DDBJ databases">
        <title>WGS assembly of Panicum virgatum.</title>
        <authorList>
            <person name="Lovell J.T."/>
            <person name="Jenkins J."/>
            <person name="Shu S."/>
            <person name="Juenger T.E."/>
            <person name="Schmutz J."/>
        </authorList>
    </citation>
    <scope>NUCLEOTIDE SEQUENCE</scope>
    <source>
        <strain evidence="2">AP13</strain>
    </source>
</reference>
<proteinExistence type="predicted"/>
<dbReference type="AlphaFoldDB" id="A0A8T0PJW6"/>
<name>A0A8T0PJW6_PANVG</name>
<dbReference type="Proteomes" id="UP000823388">
    <property type="component" value="Chromosome 8N"/>
</dbReference>
<keyword evidence="3" id="KW-1185">Reference proteome</keyword>
<organism evidence="2 3">
    <name type="scientific">Panicum virgatum</name>
    <name type="common">Blackwell switchgrass</name>
    <dbReference type="NCBI Taxonomy" id="38727"/>
    <lineage>
        <taxon>Eukaryota</taxon>
        <taxon>Viridiplantae</taxon>
        <taxon>Streptophyta</taxon>
        <taxon>Embryophyta</taxon>
        <taxon>Tracheophyta</taxon>
        <taxon>Spermatophyta</taxon>
        <taxon>Magnoliopsida</taxon>
        <taxon>Liliopsida</taxon>
        <taxon>Poales</taxon>
        <taxon>Poaceae</taxon>
        <taxon>PACMAD clade</taxon>
        <taxon>Panicoideae</taxon>
        <taxon>Panicodae</taxon>
        <taxon>Paniceae</taxon>
        <taxon>Panicinae</taxon>
        <taxon>Panicum</taxon>
        <taxon>Panicum sect. Hiantes</taxon>
    </lineage>
</organism>
<comment type="caution">
    <text evidence="2">The sequence shown here is derived from an EMBL/GenBank/DDBJ whole genome shotgun (WGS) entry which is preliminary data.</text>
</comment>
<feature type="region of interest" description="Disordered" evidence="1">
    <location>
        <begin position="1"/>
        <end position="70"/>
    </location>
</feature>
<dbReference type="EMBL" id="CM029052">
    <property type="protein sequence ID" value="KAG2558604.1"/>
    <property type="molecule type" value="Genomic_DNA"/>
</dbReference>
<accession>A0A8T0PJW6</accession>
<evidence type="ECO:0000313" key="2">
    <source>
        <dbReference type="EMBL" id="KAG2558604.1"/>
    </source>
</evidence>
<evidence type="ECO:0000256" key="1">
    <source>
        <dbReference type="SAM" id="MobiDB-lite"/>
    </source>
</evidence>
<sequence>MAAPISVPQNPAYITARARSEQFRPSRPRRPSPAPAPRSTPRVVVGLPPSEVAGLPPRSTRRPEPRAGVAVPRAQFTLRGMNQKTNSILRM</sequence>